<evidence type="ECO:0000313" key="11">
    <source>
        <dbReference type="EMBL" id="PWB04429.1"/>
    </source>
</evidence>
<evidence type="ECO:0000256" key="5">
    <source>
        <dbReference type="ARBA" id="ARBA00022763"/>
    </source>
</evidence>
<feature type="binding site" evidence="9">
    <location>
        <position position="109"/>
    </location>
    <ligand>
        <name>Zn(2+)</name>
        <dbReference type="ChEBI" id="CHEBI:29105"/>
        <label>1</label>
    </ligand>
</feature>
<dbReference type="GO" id="GO:0008081">
    <property type="term" value="F:phosphoric diester hydrolase activity"/>
    <property type="evidence" value="ECO:0007669"/>
    <property type="project" value="TreeGrafter"/>
</dbReference>
<dbReference type="GeneID" id="82524820"/>
<keyword evidence="6 9" id="KW-0378">Hydrolase</keyword>
<organism evidence="11 12">
    <name type="scientific">Duncaniella muris</name>
    <dbReference type="NCBI Taxonomy" id="2094150"/>
    <lineage>
        <taxon>Bacteria</taxon>
        <taxon>Pseudomonadati</taxon>
        <taxon>Bacteroidota</taxon>
        <taxon>Bacteroidia</taxon>
        <taxon>Bacteroidales</taxon>
        <taxon>Muribaculaceae</taxon>
        <taxon>Duncaniella</taxon>
    </lineage>
</organism>
<feature type="binding site" evidence="9">
    <location>
        <position position="145"/>
    </location>
    <ligand>
        <name>Zn(2+)</name>
        <dbReference type="ChEBI" id="CHEBI:29105"/>
        <label>2</label>
    </ligand>
</feature>
<keyword evidence="4 9" id="KW-0255">Endonuclease</keyword>
<sequence length="284" mass="31559">MKYIGAHVSAGDGVSNTPLNAHLIGAKSFALFTRNPSRWTSKPIPQAQAEAFRENCMRYGYSPAHILPHDSFLINLGSPDAVKLEKSREAFLDELRRCEQLGLTMLNFHPGSHMREMETDACLDLIADSLNGLLEKTAGVKAVIENTAGQGSNLGYSFDQIARIIDRVDDKTRIGVCIDTCHAYTAGYDLATAEGYDKTWAEFDSIIGFSYLCGMHLNDTQKGLGSHVDRHAPIATANLDREFWSRLMNDPRFDDIPLILETPDEAIWAEEISLLYSLDSRKSD</sequence>
<dbReference type="Gene3D" id="3.20.20.150">
    <property type="entry name" value="Divalent-metal-dependent TIM barrel enzymes"/>
    <property type="match status" value="1"/>
</dbReference>
<proteinExistence type="inferred from homology"/>
<dbReference type="NCBIfam" id="NF002199">
    <property type="entry name" value="PRK01060.1-4"/>
    <property type="match status" value="1"/>
</dbReference>
<dbReference type="NCBIfam" id="TIGR00587">
    <property type="entry name" value="nfo"/>
    <property type="match status" value="1"/>
</dbReference>
<dbReference type="SUPFAM" id="SSF51658">
    <property type="entry name" value="Xylose isomerase-like"/>
    <property type="match status" value="1"/>
</dbReference>
<feature type="domain" description="Xylose isomerase-like TIM barrel" evidence="10">
    <location>
        <begin position="21"/>
        <end position="277"/>
    </location>
</feature>
<dbReference type="GO" id="GO:0003906">
    <property type="term" value="F:DNA-(apurinic or apyrimidinic site) endonuclease activity"/>
    <property type="evidence" value="ECO:0007669"/>
    <property type="project" value="TreeGrafter"/>
</dbReference>
<keyword evidence="2 9" id="KW-0540">Nuclease</keyword>
<evidence type="ECO:0000256" key="6">
    <source>
        <dbReference type="ARBA" id="ARBA00022801"/>
    </source>
</evidence>
<evidence type="ECO:0000256" key="8">
    <source>
        <dbReference type="ARBA" id="ARBA00023204"/>
    </source>
</evidence>
<evidence type="ECO:0000256" key="3">
    <source>
        <dbReference type="ARBA" id="ARBA00022723"/>
    </source>
</evidence>
<dbReference type="PROSITE" id="PS51432">
    <property type="entry name" value="AP_NUCLEASE_F2_4"/>
    <property type="match status" value="1"/>
</dbReference>
<comment type="cofactor">
    <cofactor evidence="9">
        <name>Zn(2+)</name>
        <dbReference type="ChEBI" id="CHEBI:29105"/>
    </cofactor>
    <text evidence="9">Binds 3 Zn(2+) ions.</text>
</comment>
<keyword evidence="8 9" id="KW-0234">DNA repair</keyword>
<name>A0A2V1ITY8_9BACT</name>
<dbReference type="InterPro" id="IPR013022">
    <property type="entry name" value="Xyl_isomerase-like_TIM-brl"/>
</dbReference>
<dbReference type="EC" id="3.1.21.2" evidence="9"/>
<feature type="binding site" evidence="9">
    <location>
        <position position="145"/>
    </location>
    <ligand>
        <name>Zn(2+)</name>
        <dbReference type="ChEBI" id="CHEBI:29105"/>
        <label>1</label>
    </ligand>
</feature>
<dbReference type="CDD" id="cd00019">
    <property type="entry name" value="AP2Ec"/>
    <property type="match status" value="1"/>
</dbReference>
<feature type="binding site" evidence="9">
    <location>
        <position position="182"/>
    </location>
    <ligand>
        <name>Zn(2+)</name>
        <dbReference type="ChEBI" id="CHEBI:29105"/>
        <label>3</label>
    </ligand>
</feature>
<evidence type="ECO:0000256" key="4">
    <source>
        <dbReference type="ARBA" id="ARBA00022759"/>
    </source>
</evidence>
<dbReference type="RefSeq" id="WP_107030985.1">
    <property type="nucleotide sequence ID" value="NZ_CAJSYL010000055.1"/>
</dbReference>
<dbReference type="GO" id="GO:0006284">
    <property type="term" value="P:base-excision repair"/>
    <property type="evidence" value="ECO:0007669"/>
    <property type="project" value="TreeGrafter"/>
</dbReference>
<keyword evidence="7 9" id="KW-0862">Zinc</keyword>
<dbReference type="GO" id="GO:0003677">
    <property type="term" value="F:DNA binding"/>
    <property type="evidence" value="ECO:0007669"/>
    <property type="project" value="InterPro"/>
</dbReference>
<evidence type="ECO:0000256" key="7">
    <source>
        <dbReference type="ARBA" id="ARBA00022833"/>
    </source>
</evidence>
<evidence type="ECO:0000256" key="2">
    <source>
        <dbReference type="ARBA" id="ARBA00022722"/>
    </source>
</evidence>
<dbReference type="AlphaFoldDB" id="A0A2V1ITY8"/>
<reference evidence="12" key="1">
    <citation type="submission" date="2018-02" db="EMBL/GenBank/DDBJ databases">
        <authorList>
            <person name="Clavel T."/>
            <person name="Strowig T."/>
        </authorList>
    </citation>
    <scope>NUCLEOTIDE SEQUENCE [LARGE SCALE GENOMIC DNA]</scope>
    <source>
        <strain evidence="12">DSM 103720</strain>
    </source>
</reference>
<protein>
    <recommendedName>
        <fullName evidence="9">Probable endonuclease 4</fullName>
        <ecNumber evidence="9">3.1.21.2</ecNumber>
    </recommendedName>
    <alternativeName>
        <fullName evidence="9">Endodeoxyribonuclease IV</fullName>
    </alternativeName>
    <alternativeName>
        <fullName evidence="9">Endonuclease IV</fullName>
    </alternativeName>
</protein>
<comment type="function">
    <text evidence="9">Endonuclease IV plays a role in DNA repair. It cleaves phosphodiester bonds at apurinic or apyrimidinic (AP) sites, generating a 3'-hydroxyl group and a 5'-terminal sugar phosphate.</text>
</comment>
<evidence type="ECO:0000259" key="10">
    <source>
        <dbReference type="Pfam" id="PF01261"/>
    </source>
</evidence>
<dbReference type="InterPro" id="IPR036237">
    <property type="entry name" value="Xyl_isomerase-like_sf"/>
</dbReference>
<comment type="caution">
    <text evidence="11">The sequence shown here is derived from an EMBL/GenBank/DDBJ whole genome shotgun (WGS) entry which is preliminary data.</text>
</comment>
<dbReference type="Proteomes" id="UP000244905">
    <property type="component" value="Unassembled WGS sequence"/>
</dbReference>
<comment type="similarity">
    <text evidence="1 9">Belongs to the AP endonuclease 2 family.</text>
</comment>
<evidence type="ECO:0000256" key="1">
    <source>
        <dbReference type="ARBA" id="ARBA00005340"/>
    </source>
</evidence>
<keyword evidence="5 9" id="KW-0227">DNA damage</keyword>
<dbReference type="GO" id="GO:0008270">
    <property type="term" value="F:zinc ion binding"/>
    <property type="evidence" value="ECO:0007669"/>
    <property type="project" value="UniProtKB-UniRule"/>
</dbReference>
<comment type="catalytic activity">
    <reaction evidence="9">
        <text>Endonucleolytic cleavage to 5'-phosphooligonucleotide end-products.</text>
        <dbReference type="EC" id="3.1.21.2"/>
    </reaction>
</comment>
<dbReference type="InterPro" id="IPR001719">
    <property type="entry name" value="AP_endonuc_2"/>
</dbReference>
<dbReference type="PANTHER" id="PTHR21445:SF0">
    <property type="entry name" value="APURINIC-APYRIMIDINIC ENDONUCLEASE"/>
    <property type="match status" value="1"/>
</dbReference>
<dbReference type="Pfam" id="PF01261">
    <property type="entry name" value="AP_endonuc_2"/>
    <property type="match status" value="1"/>
</dbReference>
<feature type="binding site" evidence="9">
    <location>
        <position position="179"/>
    </location>
    <ligand>
        <name>Zn(2+)</name>
        <dbReference type="ChEBI" id="CHEBI:29105"/>
        <label>2</label>
    </ligand>
</feature>
<feature type="binding site" evidence="9">
    <location>
        <position position="229"/>
    </location>
    <ligand>
        <name>Zn(2+)</name>
        <dbReference type="ChEBI" id="CHEBI:29105"/>
        <label>3</label>
    </ligand>
</feature>
<dbReference type="PROSITE" id="PS00730">
    <property type="entry name" value="AP_NUCLEASE_F2_2"/>
    <property type="match status" value="1"/>
</dbReference>
<dbReference type="GO" id="GO:0008833">
    <property type="term" value="F:deoxyribonuclease IV (phage-T4-induced) activity"/>
    <property type="evidence" value="ECO:0007669"/>
    <property type="project" value="UniProtKB-UniRule"/>
</dbReference>
<feature type="binding site" evidence="9">
    <location>
        <position position="216"/>
    </location>
    <ligand>
        <name>Zn(2+)</name>
        <dbReference type="ChEBI" id="CHEBI:29105"/>
        <label>2</label>
    </ligand>
</feature>
<dbReference type="InterPro" id="IPR018246">
    <property type="entry name" value="AP_endonuc_F2_Zn_BS"/>
</dbReference>
<feature type="binding site" evidence="9">
    <location>
        <position position="231"/>
    </location>
    <ligand>
        <name>Zn(2+)</name>
        <dbReference type="ChEBI" id="CHEBI:29105"/>
        <label>3</label>
    </ligand>
</feature>
<dbReference type="FunFam" id="3.20.20.150:FF:000001">
    <property type="entry name" value="Probable endonuclease 4"/>
    <property type="match status" value="1"/>
</dbReference>
<feature type="binding site" evidence="9">
    <location>
        <position position="261"/>
    </location>
    <ligand>
        <name>Zn(2+)</name>
        <dbReference type="ChEBI" id="CHEBI:29105"/>
        <label>2</label>
    </ligand>
</feature>
<dbReference type="SMART" id="SM00518">
    <property type="entry name" value="AP2Ec"/>
    <property type="match status" value="1"/>
</dbReference>
<evidence type="ECO:0000256" key="9">
    <source>
        <dbReference type="HAMAP-Rule" id="MF_00152"/>
    </source>
</evidence>
<feature type="binding site" evidence="9">
    <location>
        <position position="69"/>
    </location>
    <ligand>
        <name>Zn(2+)</name>
        <dbReference type="ChEBI" id="CHEBI:29105"/>
        <label>1</label>
    </ligand>
</feature>
<gene>
    <name evidence="9" type="primary">nfo</name>
    <name evidence="11" type="ORF">C5O23_00465</name>
</gene>
<keyword evidence="12" id="KW-1185">Reference proteome</keyword>
<dbReference type="PANTHER" id="PTHR21445">
    <property type="entry name" value="ENDONUCLEASE IV ENDODEOXYRIBONUCLEASE IV"/>
    <property type="match status" value="1"/>
</dbReference>
<evidence type="ECO:0000313" key="12">
    <source>
        <dbReference type="Proteomes" id="UP000244905"/>
    </source>
</evidence>
<keyword evidence="3 9" id="KW-0479">Metal-binding</keyword>
<dbReference type="HAMAP" id="MF_00152">
    <property type="entry name" value="Nfo"/>
    <property type="match status" value="1"/>
</dbReference>
<dbReference type="EMBL" id="PUEC01000001">
    <property type="protein sequence ID" value="PWB04429.1"/>
    <property type="molecule type" value="Genomic_DNA"/>
</dbReference>
<accession>A0A2V1ITY8</accession>